<dbReference type="PANTHER" id="PTHR43981">
    <property type="entry name" value="ENOYL-[ACYL-CARRIER-PROTEIN] REDUCTASE, MITOCHONDRIAL"/>
    <property type="match status" value="1"/>
</dbReference>
<evidence type="ECO:0000256" key="1">
    <source>
        <dbReference type="ARBA" id="ARBA00004173"/>
    </source>
</evidence>
<dbReference type="EC" id="1.3.1.104" evidence="11"/>
<feature type="domain" description="Enoyl reductase (ER)" evidence="13">
    <location>
        <begin position="22"/>
        <end position="364"/>
    </location>
</feature>
<evidence type="ECO:0000256" key="9">
    <source>
        <dbReference type="ARBA" id="ARBA00023128"/>
    </source>
</evidence>
<dbReference type="PANTHER" id="PTHR43981:SF2">
    <property type="entry name" value="ENOYL-[ACYL-CARRIER-PROTEIN] REDUCTASE, MITOCHONDRIAL"/>
    <property type="match status" value="1"/>
</dbReference>
<dbReference type="GO" id="GO:0141148">
    <property type="term" value="F:enoyl-[acyl-carrier-protein] reductase (NADPH) activity"/>
    <property type="evidence" value="ECO:0007669"/>
    <property type="project" value="UniProtKB-EC"/>
</dbReference>
<dbReference type="InterPro" id="IPR020843">
    <property type="entry name" value="ER"/>
</dbReference>
<dbReference type="OrthoDB" id="7482721at2759"/>
<evidence type="ECO:0000256" key="7">
    <source>
        <dbReference type="ARBA" id="ARBA00023002"/>
    </source>
</evidence>
<dbReference type="InterPro" id="IPR036291">
    <property type="entry name" value="NAD(P)-bd_dom_sf"/>
</dbReference>
<comment type="catalytic activity">
    <reaction evidence="12">
        <text>a 2,3-saturated acyl-[ACP] + NADP(+) = a (2E)-enoyl-[ACP] + NADPH + H(+)</text>
        <dbReference type="Rhea" id="RHEA:22564"/>
        <dbReference type="Rhea" id="RHEA-COMP:9925"/>
        <dbReference type="Rhea" id="RHEA-COMP:9926"/>
        <dbReference type="ChEBI" id="CHEBI:15378"/>
        <dbReference type="ChEBI" id="CHEBI:57783"/>
        <dbReference type="ChEBI" id="CHEBI:58349"/>
        <dbReference type="ChEBI" id="CHEBI:78784"/>
        <dbReference type="ChEBI" id="CHEBI:78785"/>
        <dbReference type="EC" id="1.3.1.104"/>
    </reaction>
</comment>
<protein>
    <recommendedName>
        <fullName evidence="11">enoyl-[acyl-carrier-protein] reductase</fullName>
        <ecNumber evidence="11">1.3.1.104</ecNumber>
    </recommendedName>
</protein>
<dbReference type="InterPro" id="IPR013149">
    <property type="entry name" value="ADH-like_C"/>
</dbReference>
<reference evidence="15" key="1">
    <citation type="journal article" date="2018" name="Nat. Microbiol.">
        <title>Leveraging single-cell genomics to expand the fungal tree of life.</title>
        <authorList>
            <person name="Ahrendt S.R."/>
            <person name="Quandt C.A."/>
            <person name="Ciobanu D."/>
            <person name="Clum A."/>
            <person name="Salamov A."/>
            <person name="Andreopoulos B."/>
            <person name="Cheng J.F."/>
            <person name="Woyke T."/>
            <person name="Pelin A."/>
            <person name="Henrissat B."/>
            <person name="Reynolds N.K."/>
            <person name="Benny G.L."/>
            <person name="Smith M.E."/>
            <person name="James T.Y."/>
            <person name="Grigoriev I.V."/>
        </authorList>
    </citation>
    <scope>NUCLEOTIDE SEQUENCE [LARGE SCALE GENOMIC DNA]</scope>
    <source>
        <strain evidence="15">Benny S71-1</strain>
    </source>
</reference>
<evidence type="ECO:0000313" key="15">
    <source>
        <dbReference type="Proteomes" id="UP000278143"/>
    </source>
</evidence>
<evidence type="ECO:0000313" key="14">
    <source>
        <dbReference type="EMBL" id="RKP27684.1"/>
    </source>
</evidence>
<dbReference type="SMART" id="SM00829">
    <property type="entry name" value="PKS_ER"/>
    <property type="match status" value="1"/>
</dbReference>
<proteinExistence type="inferred from homology"/>
<evidence type="ECO:0000256" key="6">
    <source>
        <dbReference type="ARBA" id="ARBA00022946"/>
    </source>
</evidence>
<keyword evidence="5" id="KW-0521">NADP</keyword>
<dbReference type="SUPFAM" id="SSF51735">
    <property type="entry name" value="NAD(P)-binding Rossmann-fold domains"/>
    <property type="match status" value="1"/>
</dbReference>
<dbReference type="GO" id="GO:0005739">
    <property type="term" value="C:mitochondrion"/>
    <property type="evidence" value="ECO:0007669"/>
    <property type="project" value="UniProtKB-SubCell"/>
</dbReference>
<keyword evidence="15" id="KW-1185">Reference proteome</keyword>
<keyword evidence="9" id="KW-0496">Mitochondrion</keyword>
<evidence type="ECO:0000256" key="12">
    <source>
        <dbReference type="ARBA" id="ARBA00048843"/>
    </source>
</evidence>
<dbReference type="GO" id="GO:0006633">
    <property type="term" value="P:fatty acid biosynthetic process"/>
    <property type="evidence" value="ECO:0007669"/>
    <property type="project" value="UniProtKB-KW"/>
</dbReference>
<dbReference type="CDD" id="cd08290">
    <property type="entry name" value="ETR"/>
    <property type="match status" value="1"/>
</dbReference>
<evidence type="ECO:0000256" key="11">
    <source>
        <dbReference type="ARBA" id="ARBA00038963"/>
    </source>
</evidence>
<dbReference type="Gene3D" id="3.40.50.720">
    <property type="entry name" value="NAD(P)-binding Rossmann-like Domain"/>
    <property type="match status" value="1"/>
</dbReference>
<dbReference type="EMBL" id="KZ989168">
    <property type="protein sequence ID" value="RKP27684.1"/>
    <property type="molecule type" value="Genomic_DNA"/>
</dbReference>
<evidence type="ECO:0000256" key="5">
    <source>
        <dbReference type="ARBA" id="ARBA00022857"/>
    </source>
</evidence>
<keyword evidence="3" id="KW-0444">Lipid biosynthesis</keyword>
<dbReference type="InterPro" id="IPR011032">
    <property type="entry name" value="GroES-like_sf"/>
</dbReference>
<dbReference type="AlphaFoldDB" id="A0A4P9Z504"/>
<evidence type="ECO:0000256" key="3">
    <source>
        <dbReference type="ARBA" id="ARBA00022516"/>
    </source>
</evidence>
<dbReference type="FunFam" id="3.40.50.720:FF:000112">
    <property type="entry name" value="Enoyl-[acyl-carrier-protein] reductase 1, mitochondrial"/>
    <property type="match status" value="1"/>
</dbReference>
<evidence type="ECO:0000259" key="13">
    <source>
        <dbReference type="SMART" id="SM00829"/>
    </source>
</evidence>
<keyword evidence="7" id="KW-0560">Oxidoreductase</keyword>
<dbReference type="InterPro" id="IPR051034">
    <property type="entry name" value="Mito_Enoyl-ACP_Reductase"/>
</dbReference>
<keyword evidence="8" id="KW-0443">Lipid metabolism</keyword>
<comment type="subcellular location">
    <subcellularLocation>
        <location evidence="1">Mitochondrion</location>
    </subcellularLocation>
</comment>
<sequence>MWRRLHSTLARCVVFDKTGPPTQVLSVRDVPLPPLTRRSVHLGMLAFPINPADINQVEGVYPIRAHRLDSEPALHVGGNEGVARVLAVGDEAAAHVQPGDWVLPATPASGTWRTDMMVDYTQIVRLPRHEALTLLQAATLSVNPCTAYRMLKDFVDLAPGEVVLQNGANSAVGQAVTQIAHAWGLHTLNVIRDRPDFDQVAQQLKSIGADCVIRDTEMRSAETQQWLQSVAGSQPPRLALNGVGGKSAQNLARLLGVGGTIVTYGAMSRQPFMFPASAFIFNDLRARGFWMSRWTEERVAGRDAAKQAMLGDLVEMMRQGQLAGPRAELTTWGDEADAAASLACFMGAVQKAGSSMAGKKQVVLVAAHQSASSE</sequence>
<accession>A0A4P9Z504</accession>
<evidence type="ECO:0000256" key="8">
    <source>
        <dbReference type="ARBA" id="ARBA00023098"/>
    </source>
</evidence>
<keyword evidence="10" id="KW-0275">Fatty acid biosynthesis</keyword>
<keyword evidence="4" id="KW-0276">Fatty acid metabolism</keyword>
<gene>
    <name evidence="14" type="ORF">SYNPS1DRAFT_12310</name>
</gene>
<keyword evidence="6" id="KW-0809">Transit peptide</keyword>
<dbReference type="Gene3D" id="3.90.180.10">
    <property type="entry name" value="Medium-chain alcohol dehydrogenases, catalytic domain"/>
    <property type="match status" value="1"/>
</dbReference>
<name>A0A4P9Z504_9FUNG</name>
<comment type="similarity">
    <text evidence="2">Belongs to the zinc-containing alcohol dehydrogenase family. Quinone oxidoreductase subfamily.</text>
</comment>
<dbReference type="SUPFAM" id="SSF50129">
    <property type="entry name" value="GroES-like"/>
    <property type="match status" value="1"/>
</dbReference>
<organism evidence="14 15">
    <name type="scientific">Syncephalis pseudoplumigaleata</name>
    <dbReference type="NCBI Taxonomy" id="1712513"/>
    <lineage>
        <taxon>Eukaryota</taxon>
        <taxon>Fungi</taxon>
        <taxon>Fungi incertae sedis</taxon>
        <taxon>Zoopagomycota</taxon>
        <taxon>Zoopagomycotina</taxon>
        <taxon>Zoopagomycetes</taxon>
        <taxon>Zoopagales</taxon>
        <taxon>Piptocephalidaceae</taxon>
        <taxon>Syncephalis</taxon>
    </lineage>
</organism>
<dbReference type="Proteomes" id="UP000278143">
    <property type="component" value="Unassembled WGS sequence"/>
</dbReference>
<dbReference type="Pfam" id="PF00107">
    <property type="entry name" value="ADH_zinc_N"/>
    <property type="match status" value="1"/>
</dbReference>
<evidence type="ECO:0000256" key="10">
    <source>
        <dbReference type="ARBA" id="ARBA00023160"/>
    </source>
</evidence>
<evidence type="ECO:0000256" key="2">
    <source>
        <dbReference type="ARBA" id="ARBA00010371"/>
    </source>
</evidence>
<evidence type="ECO:0000256" key="4">
    <source>
        <dbReference type="ARBA" id="ARBA00022832"/>
    </source>
</evidence>